<dbReference type="GO" id="GO:0016491">
    <property type="term" value="F:oxidoreductase activity"/>
    <property type="evidence" value="ECO:0007669"/>
    <property type="project" value="UniProtKB-KW"/>
</dbReference>
<evidence type="ECO:0000259" key="2">
    <source>
        <dbReference type="Pfam" id="PF00248"/>
    </source>
</evidence>
<reference evidence="3 4" key="1">
    <citation type="submission" date="2014-04" db="EMBL/GenBank/DDBJ databases">
        <authorList>
            <consortium name="DOE Joint Genome Institute"/>
            <person name="Kuo A."/>
            <person name="Martino E."/>
            <person name="Perotto S."/>
            <person name="Kohler A."/>
            <person name="Nagy L.G."/>
            <person name="Floudas D."/>
            <person name="Copeland A."/>
            <person name="Barry K.W."/>
            <person name="Cichocki N."/>
            <person name="Veneault-Fourrey C."/>
            <person name="LaButti K."/>
            <person name="Lindquist E.A."/>
            <person name="Lipzen A."/>
            <person name="Lundell T."/>
            <person name="Morin E."/>
            <person name="Murat C."/>
            <person name="Sun H."/>
            <person name="Tunlid A."/>
            <person name="Henrissat B."/>
            <person name="Grigoriev I.V."/>
            <person name="Hibbett D.S."/>
            <person name="Martin F."/>
            <person name="Nordberg H.P."/>
            <person name="Cantor M.N."/>
            <person name="Hua S.X."/>
        </authorList>
    </citation>
    <scope>NUCLEOTIDE SEQUENCE [LARGE SCALE GENOMIC DNA]</scope>
    <source>
        <strain evidence="3 4">Zn</strain>
    </source>
</reference>
<dbReference type="FunCoup" id="A0A0C3CUW3">
    <property type="interactions" value="49"/>
</dbReference>
<evidence type="ECO:0000313" key="4">
    <source>
        <dbReference type="Proteomes" id="UP000054321"/>
    </source>
</evidence>
<dbReference type="EMBL" id="KN832874">
    <property type="protein sequence ID" value="KIN02784.1"/>
    <property type="molecule type" value="Genomic_DNA"/>
</dbReference>
<keyword evidence="1" id="KW-0560">Oxidoreductase</keyword>
<dbReference type="InterPro" id="IPR023210">
    <property type="entry name" value="NADP_OxRdtase_dom"/>
</dbReference>
<protein>
    <recommendedName>
        <fullName evidence="2">NADP-dependent oxidoreductase domain-containing protein</fullName>
    </recommendedName>
</protein>
<dbReference type="GO" id="GO:0005737">
    <property type="term" value="C:cytoplasm"/>
    <property type="evidence" value="ECO:0007669"/>
    <property type="project" value="TreeGrafter"/>
</dbReference>
<dbReference type="InterPro" id="IPR050791">
    <property type="entry name" value="Aldo-Keto_reductase"/>
</dbReference>
<accession>A0A0C3CUW3</accession>
<dbReference type="OrthoDB" id="37537at2759"/>
<gene>
    <name evidence="3" type="ORF">OIDMADRAFT_178647</name>
</gene>
<dbReference type="Pfam" id="PF00248">
    <property type="entry name" value="Aldo_ket_red"/>
    <property type="match status" value="1"/>
</dbReference>
<reference evidence="4" key="2">
    <citation type="submission" date="2015-01" db="EMBL/GenBank/DDBJ databases">
        <title>Evolutionary Origins and Diversification of the Mycorrhizal Mutualists.</title>
        <authorList>
            <consortium name="DOE Joint Genome Institute"/>
            <consortium name="Mycorrhizal Genomics Consortium"/>
            <person name="Kohler A."/>
            <person name="Kuo A."/>
            <person name="Nagy L.G."/>
            <person name="Floudas D."/>
            <person name="Copeland A."/>
            <person name="Barry K.W."/>
            <person name="Cichocki N."/>
            <person name="Veneault-Fourrey C."/>
            <person name="LaButti K."/>
            <person name="Lindquist E.A."/>
            <person name="Lipzen A."/>
            <person name="Lundell T."/>
            <person name="Morin E."/>
            <person name="Murat C."/>
            <person name="Riley R."/>
            <person name="Ohm R."/>
            <person name="Sun H."/>
            <person name="Tunlid A."/>
            <person name="Henrissat B."/>
            <person name="Grigoriev I.V."/>
            <person name="Hibbett D.S."/>
            <person name="Martin F."/>
        </authorList>
    </citation>
    <scope>NUCLEOTIDE SEQUENCE [LARGE SCALE GENOMIC DNA]</scope>
    <source>
        <strain evidence="4">Zn</strain>
    </source>
</reference>
<dbReference type="HOGENOM" id="CLU_023205_2_1_1"/>
<dbReference type="STRING" id="913774.A0A0C3CUW3"/>
<dbReference type="SUPFAM" id="SSF51430">
    <property type="entry name" value="NAD(P)-linked oxidoreductase"/>
    <property type="match status" value="1"/>
</dbReference>
<dbReference type="CDD" id="cd19077">
    <property type="entry name" value="AKR_AKR8A1-2"/>
    <property type="match status" value="1"/>
</dbReference>
<keyword evidence="4" id="KW-1185">Reference proteome</keyword>
<dbReference type="Proteomes" id="UP000054321">
    <property type="component" value="Unassembled WGS sequence"/>
</dbReference>
<dbReference type="InterPro" id="IPR036812">
    <property type="entry name" value="NAD(P)_OxRdtase_dom_sf"/>
</dbReference>
<proteinExistence type="predicted"/>
<sequence length="330" mass="35446">MGATIAGKKVGQVGYGMMGLSWRSSPISDEQAIRVLKSAVDSGANLWNGGEFYGTPQSNSLTLLNKYFTLYPEDADKVVINIKGALGPDRLPDSSERNIRQSIDNCLNALAGKKSIDVFECARVDPNHHIEDTIKVLAGLVKEGKIGAIGLSEVKADTIYRAQKVHPIASVEVEVSLWAMDIFSNGVAKACAELDIPILAYSPLGRGMLTGKLKSPEDLPQGDWRRYLPRFMPGAFEKNIELVNAVGAIADKKGCTRAQLAMAWLKSLSGKDGNPIIIPIPGTGSETTLLENMADIQLSPEEHSEIRSILAEHTVVGGRYGGAQAAFLEG</sequence>
<dbReference type="AlphaFoldDB" id="A0A0C3CUW3"/>
<dbReference type="InParanoid" id="A0A0C3CUW3"/>
<feature type="domain" description="NADP-dependent oxidoreductase" evidence="2">
    <location>
        <begin position="13"/>
        <end position="310"/>
    </location>
</feature>
<dbReference type="PANTHER" id="PTHR43625">
    <property type="entry name" value="AFLATOXIN B1 ALDEHYDE REDUCTASE"/>
    <property type="match status" value="1"/>
</dbReference>
<name>A0A0C3CUW3_OIDMZ</name>
<evidence type="ECO:0000313" key="3">
    <source>
        <dbReference type="EMBL" id="KIN02784.1"/>
    </source>
</evidence>
<evidence type="ECO:0000256" key="1">
    <source>
        <dbReference type="ARBA" id="ARBA00023002"/>
    </source>
</evidence>
<organism evidence="3 4">
    <name type="scientific">Oidiodendron maius (strain Zn)</name>
    <dbReference type="NCBI Taxonomy" id="913774"/>
    <lineage>
        <taxon>Eukaryota</taxon>
        <taxon>Fungi</taxon>
        <taxon>Dikarya</taxon>
        <taxon>Ascomycota</taxon>
        <taxon>Pezizomycotina</taxon>
        <taxon>Leotiomycetes</taxon>
        <taxon>Leotiomycetes incertae sedis</taxon>
        <taxon>Myxotrichaceae</taxon>
        <taxon>Oidiodendron</taxon>
    </lineage>
</organism>
<dbReference type="Gene3D" id="3.20.20.100">
    <property type="entry name" value="NADP-dependent oxidoreductase domain"/>
    <property type="match status" value="1"/>
</dbReference>
<dbReference type="PANTHER" id="PTHR43625:SF78">
    <property type="entry name" value="PYRIDOXAL REDUCTASE-RELATED"/>
    <property type="match status" value="1"/>
</dbReference>